<dbReference type="Proteomes" id="UP001597061">
    <property type="component" value="Unassembled WGS sequence"/>
</dbReference>
<reference evidence="3" key="1">
    <citation type="journal article" date="2019" name="Int. J. Syst. Evol. Microbiol.">
        <title>The Global Catalogue of Microorganisms (GCM) 10K type strain sequencing project: providing services to taxonomists for standard genome sequencing and annotation.</title>
        <authorList>
            <consortium name="The Broad Institute Genomics Platform"/>
            <consortium name="The Broad Institute Genome Sequencing Center for Infectious Disease"/>
            <person name="Wu L."/>
            <person name="Ma J."/>
        </authorList>
    </citation>
    <scope>NUCLEOTIDE SEQUENCE [LARGE SCALE GENOMIC DNA]</scope>
    <source>
        <strain evidence="3">CCUG 62414</strain>
    </source>
</reference>
<keyword evidence="1" id="KW-0812">Transmembrane</keyword>
<proteinExistence type="predicted"/>
<dbReference type="EMBL" id="JBHTJI010000009">
    <property type="protein sequence ID" value="MFD0990740.1"/>
    <property type="molecule type" value="Genomic_DNA"/>
</dbReference>
<keyword evidence="1" id="KW-1133">Transmembrane helix</keyword>
<evidence type="ECO:0000313" key="2">
    <source>
        <dbReference type="EMBL" id="MFD0990740.1"/>
    </source>
</evidence>
<accession>A0ABW3JLJ8</accession>
<keyword evidence="3" id="KW-1185">Reference proteome</keyword>
<organism evidence="2 3">
    <name type="scientific">Mariniflexile jejuense</name>
    <dbReference type="NCBI Taxonomy" id="1173582"/>
    <lineage>
        <taxon>Bacteria</taxon>
        <taxon>Pseudomonadati</taxon>
        <taxon>Bacteroidota</taxon>
        <taxon>Flavobacteriia</taxon>
        <taxon>Flavobacteriales</taxon>
        <taxon>Flavobacteriaceae</taxon>
        <taxon>Mariniflexile</taxon>
    </lineage>
</organism>
<protein>
    <recommendedName>
        <fullName evidence="4">DUF4153 domain-containing protein</fullName>
    </recommendedName>
</protein>
<feature type="transmembrane region" description="Helical" evidence="1">
    <location>
        <begin position="38"/>
        <end position="55"/>
    </location>
</feature>
<evidence type="ECO:0000313" key="3">
    <source>
        <dbReference type="Proteomes" id="UP001597061"/>
    </source>
</evidence>
<keyword evidence="1" id="KW-0472">Membrane</keyword>
<name>A0ABW3JLJ8_9FLAO</name>
<feature type="transmembrane region" description="Helical" evidence="1">
    <location>
        <begin position="67"/>
        <end position="84"/>
    </location>
</feature>
<evidence type="ECO:0000256" key="1">
    <source>
        <dbReference type="SAM" id="Phobius"/>
    </source>
</evidence>
<gene>
    <name evidence="2" type="ORF">ACFQ1R_11580</name>
</gene>
<feature type="transmembrane region" description="Helical" evidence="1">
    <location>
        <begin position="7"/>
        <end position="26"/>
    </location>
</feature>
<evidence type="ECO:0008006" key="4">
    <source>
        <dbReference type="Google" id="ProtNLM"/>
    </source>
</evidence>
<dbReference type="RefSeq" id="WP_379926384.1">
    <property type="nucleotide sequence ID" value="NZ_JBHTJI010000009.1"/>
</dbReference>
<sequence>MTKKKVTAILIFLLSVTIPILTLSLFPTPCGYGLCLLFYYPIIFLVSGLSALGYYNFRDKVKLNKTVLLLLILLLDFTLLTYFYPKGEYFPTNQLRVARQAVNDYESLKPVDIFKATEDRNFLLITALYYKYNLPTETYGVRYCFIDKNGSCDTIFKEFNYFILDNKVITNNPDFHFDLDLKEGSFSFTDTVEKNIFSFKVGYPDFGKYRKTFTNTSSELSEKGESVTGLVKDIGTLRVIVDETKPKFEYGFTRLFEKYLSLTK</sequence>
<comment type="caution">
    <text evidence="2">The sequence shown here is derived from an EMBL/GenBank/DDBJ whole genome shotgun (WGS) entry which is preliminary data.</text>
</comment>